<keyword evidence="7 9" id="KW-1133">Transmembrane helix</keyword>
<dbReference type="InterPro" id="IPR004648">
    <property type="entry name" value="Oligpept_transpt"/>
</dbReference>
<name>A0A8H6RJG3_9PEZI</name>
<dbReference type="NCBIfam" id="TIGR00728">
    <property type="entry name" value="OPT_sfam"/>
    <property type="match status" value="1"/>
</dbReference>
<reference evidence="10" key="1">
    <citation type="submission" date="2020-04" db="EMBL/GenBank/DDBJ databases">
        <title>Draft genome resource of the tomato pathogen Pseudocercospora fuligena.</title>
        <authorList>
            <person name="Zaccaron A."/>
        </authorList>
    </citation>
    <scope>NUCLEOTIDE SEQUENCE</scope>
    <source>
        <strain evidence="10">PF001</strain>
    </source>
</reference>
<evidence type="ECO:0000256" key="7">
    <source>
        <dbReference type="ARBA" id="ARBA00022989"/>
    </source>
</evidence>
<evidence type="ECO:0000256" key="4">
    <source>
        <dbReference type="ARBA" id="ARBA00022692"/>
    </source>
</evidence>
<keyword evidence="5" id="KW-0571">Peptide transport</keyword>
<feature type="transmembrane region" description="Helical" evidence="9">
    <location>
        <begin position="630"/>
        <end position="650"/>
    </location>
</feature>
<organism evidence="10 11">
    <name type="scientific">Pseudocercospora fuligena</name>
    <dbReference type="NCBI Taxonomy" id="685502"/>
    <lineage>
        <taxon>Eukaryota</taxon>
        <taxon>Fungi</taxon>
        <taxon>Dikarya</taxon>
        <taxon>Ascomycota</taxon>
        <taxon>Pezizomycotina</taxon>
        <taxon>Dothideomycetes</taxon>
        <taxon>Dothideomycetidae</taxon>
        <taxon>Mycosphaerellales</taxon>
        <taxon>Mycosphaerellaceae</taxon>
        <taxon>Pseudocercospora</taxon>
    </lineage>
</organism>
<feature type="transmembrane region" description="Helical" evidence="9">
    <location>
        <begin position="94"/>
        <end position="116"/>
    </location>
</feature>
<dbReference type="PANTHER" id="PTHR22601">
    <property type="entry name" value="ISP4 LIKE PROTEIN"/>
    <property type="match status" value="1"/>
</dbReference>
<dbReference type="GO" id="GO:0016020">
    <property type="term" value="C:membrane"/>
    <property type="evidence" value="ECO:0007669"/>
    <property type="project" value="UniProtKB-SubCell"/>
</dbReference>
<evidence type="ECO:0000313" key="10">
    <source>
        <dbReference type="EMBL" id="KAF7192139.1"/>
    </source>
</evidence>
<dbReference type="GO" id="GO:0035673">
    <property type="term" value="F:oligopeptide transmembrane transporter activity"/>
    <property type="evidence" value="ECO:0007669"/>
    <property type="project" value="InterPro"/>
</dbReference>
<feature type="transmembrane region" description="Helical" evidence="9">
    <location>
        <begin position="562"/>
        <end position="586"/>
    </location>
</feature>
<feature type="transmembrane region" description="Helical" evidence="9">
    <location>
        <begin position="398"/>
        <end position="422"/>
    </location>
</feature>
<evidence type="ECO:0000256" key="1">
    <source>
        <dbReference type="ARBA" id="ARBA00004141"/>
    </source>
</evidence>
<evidence type="ECO:0000256" key="8">
    <source>
        <dbReference type="ARBA" id="ARBA00023136"/>
    </source>
</evidence>
<comment type="subcellular location">
    <subcellularLocation>
        <location evidence="1">Membrane</location>
        <topology evidence="1">Multi-pass membrane protein</topology>
    </subcellularLocation>
</comment>
<dbReference type="Pfam" id="PF03169">
    <property type="entry name" value="OPT"/>
    <property type="match status" value="1"/>
</dbReference>
<dbReference type="EMBL" id="JABCIY010000150">
    <property type="protein sequence ID" value="KAF7192139.1"/>
    <property type="molecule type" value="Genomic_DNA"/>
</dbReference>
<keyword evidence="11" id="KW-1185">Reference proteome</keyword>
<feature type="transmembrane region" description="Helical" evidence="9">
    <location>
        <begin position="247"/>
        <end position="269"/>
    </location>
</feature>
<gene>
    <name evidence="10" type="ORF">HII31_06525</name>
</gene>
<feature type="transmembrane region" description="Helical" evidence="9">
    <location>
        <begin position="186"/>
        <end position="205"/>
    </location>
</feature>
<feature type="transmembrane region" description="Helical" evidence="9">
    <location>
        <begin position="453"/>
        <end position="472"/>
    </location>
</feature>
<evidence type="ECO:0000256" key="6">
    <source>
        <dbReference type="ARBA" id="ARBA00022927"/>
    </source>
</evidence>
<sequence>MATLDEKHAVNEKISSVDEKPLPDAASNELPGPGKDFVDENAIIITGEDAAAYLLPMRDDGDPALTFRSLFLATGLSAFQAVMFQIYNFKPTTVTIQGTFIVLIAYFLGNAWAFAFPRGDLHLARWQSKGLEGKPPLWISIASFVNPGPWTLKEHAICSITATSASAAVASVEVFSAQKLFYDMPLTATTVICTTISLGLFGYGICGLLQPITVWHVEAVYWSCLPTVKTLQGLHWQSVKNSKPLRWFWYCFGGMFFYEFLPAYIWPWLNSVSIPCLASKNTKGSKAKTLTNVFGGATNNEGLGLFTLSFDWQYITSFQTSLPLTLQLHMAFGYFICFIAMLAIYYTDTWGAKSLPFMSTRLLLPDASKYPITKLFTSGSLNHDELAKYGLPKLAGTFAYGLMIGNAAIGALITHVALFWGGETWRSYKSSRKSEYNDPHHAHMVKHYKETPWWWFVLTLLVSFVLGLVVVIKEDTTLPVWAYVVSLIVGSFIAPFSNILYSRYGNGIATNNMAKMIAGLLIPERPVGNMYFAAWSHNVVNCTVQLSSDLKMGDYLKIPPRVMFLTQCWGTIFGGFINYVVMISIVNSNADLLRDSNGNASWSGARVQAYNTNATGWALARYLYKVGADYYMVPVGLAIGSGLVIVHRIFAHFVPKVGRLSTYDLNLPQLIQFVGYIPYNQSQTCVIFSQLLAGLYIQYYLRNYRPRLFRDYSYIITGAFDGAVLSCLFILSFAVFGAGGKSYPFPKWWGNNIDGNYDFCPMADE</sequence>
<dbReference type="InterPro" id="IPR004813">
    <property type="entry name" value="OPT"/>
</dbReference>
<evidence type="ECO:0000313" key="11">
    <source>
        <dbReference type="Proteomes" id="UP000660729"/>
    </source>
</evidence>
<proteinExistence type="inferred from homology"/>
<keyword evidence="3" id="KW-0813">Transport</keyword>
<evidence type="ECO:0000256" key="5">
    <source>
        <dbReference type="ARBA" id="ARBA00022856"/>
    </source>
</evidence>
<evidence type="ECO:0000256" key="2">
    <source>
        <dbReference type="ARBA" id="ARBA00008807"/>
    </source>
</evidence>
<accession>A0A8H6RJG3</accession>
<evidence type="ECO:0000256" key="9">
    <source>
        <dbReference type="SAM" id="Phobius"/>
    </source>
</evidence>
<feature type="transmembrane region" description="Helical" evidence="9">
    <location>
        <begin position="65"/>
        <end position="88"/>
    </location>
</feature>
<comment type="caution">
    <text evidence="10">The sequence shown here is derived from an EMBL/GenBank/DDBJ whole genome shotgun (WGS) entry which is preliminary data.</text>
</comment>
<feature type="transmembrane region" description="Helical" evidence="9">
    <location>
        <begin position="712"/>
        <end position="736"/>
    </location>
</feature>
<keyword evidence="6" id="KW-0653">Protein transport</keyword>
<keyword evidence="8 9" id="KW-0472">Membrane</keyword>
<feature type="transmembrane region" description="Helical" evidence="9">
    <location>
        <begin position="328"/>
        <end position="347"/>
    </location>
</feature>
<keyword evidence="4 9" id="KW-0812">Transmembrane</keyword>
<evidence type="ECO:0000256" key="3">
    <source>
        <dbReference type="ARBA" id="ARBA00022448"/>
    </source>
</evidence>
<dbReference type="OrthoDB" id="9986677at2759"/>
<feature type="transmembrane region" description="Helical" evidence="9">
    <location>
        <begin position="478"/>
        <end position="501"/>
    </location>
</feature>
<dbReference type="AlphaFoldDB" id="A0A8H6RJG3"/>
<dbReference type="GO" id="GO:0015031">
    <property type="term" value="P:protein transport"/>
    <property type="evidence" value="ECO:0007669"/>
    <property type="project" value="UniProtKB-KW"/>
</dbReference>
<dbReference type="Proteomes" id="UP000660729">
    <property type="component" value="Unassembled WGS sequence"/>
</dbReference>
<comment type="similarity">
    <text evidence="2">Belongs to the oligopeptide OPT transporter family.</text>
</comment>
<protein>
    <submittedName>
        <fullName evidence="10">Oligopeptide transporter 3</fullName>
    </submittedName>
</protein>